<keyword evidence="1" id="KW-1133">Transmembrane helix</keyword>
<reference evidence="2" key="3">
    <citation type="submission" date="2020-02" db="EMBL/GenBank/DDBJ databases">
        <authorList>
            <person name="Matsumoto Y."/>
            <person name="Kinjo T."/>
            <person name="Motooka D."/>
            <person name="Nabeya D."/>
            <person name="Jung N."/>
            <person name="Uechi K."/>
            <person name="Horii T."/>
            <person name="Iida T."/>
            <person name="Fujita J."/>
            <person name="Nakamura S."/>
        </authorList>
    </citation>
    <scope>NUCLEOTIDE SEQUENCE</scope>
    <source>
        <strain evidence="2">JCM 18113</strain>
    </source>
</reference>
<feature type="transmembrane region" description="Helical" evidence="1">
    <location>
        <begin position="337"/>
        <end position="354"/>
    </location>
</feature>
<dbReference type="Proteomes" id="UP000465812">
    <property type="component" value="Chromosome"/>
</dbReference>
<feature type="transmembrane region" description="Helical" evidence="1">
    <location>
        <begin position="295"/>
        <end position="316"/>
    </location>
</feature>
<reference evidence="2 5" key="2">
    <citation type="journal article" date="2019" name="Emerg. Microbes Infect.">
        <title>Comprehensive subspecies identification of 175 nontuberculous mycobacteria species based on 7547 genomic profiles.</title>
        <authorList>
            <person name="Matsumoto Y."/>
            <person name="Kinjo T."/>
            <person name="Motooka D."/>
            <person name="Nabeya D."/>
            <person name="Jung N."/>
            <person name="Uechi K."/>
            <person name="Horii T."/>
            <person name="Iida T."/>
            <person name="Fujita J."/>
            <person name="Nakamura S."/>
        </authorList>
    </citation>
    <scope>NUCLEOTIDE SEQUENCE [LARGE SCALE GENOMIC DNA]</scope>
    <source>
        <strain evidence="2 5">JCM 18113</strain>
    </source>
</reference>
<sequence>MTVDAGLAVKEHTRPHLLYGGAGVAIAAWSAVVLWFAIKVVPLDVYWMSYYTADYREGFVRRGLAGELVHLVPGHYFAATLGLRWLSTAIYLCGLATVAGVVLFGRHRSKRRLLVAMVIPLLPFGVPFAAFSARPDLFGGAALALFSSALVFARSRAVAMGCCVAYGVAIAVLTLVHEAIGLQFALGAVLAILVLGGALGNRQRLGVLAAVTPGVLVAAVVAAFGRHHIASRLCAAVPHHLMANPFATVTSPRTLMRFVIDGKASQTDYHDWVCRNVMPYYDNGIVDAIRTVGDIGALGLTVSLIFGAAAAAVTMWGLSELSGVPLPAFVEALQGRMAWVAAGVLLIVPVFLTGYDWTRWLTIVAFDVAIVFVLFAARRPEIEQEPTPKTLRLFILLVTGFALIPVGAVPGFGGPRMV</sequence>
<evidence type="ECO:0000256" key="1">
    <source>
        <dbReference type="SAM" id="Phobius"/>
    </source>
</evidence>
<feature type="transmembrane region" description="Helical" evidence="1">
    <location>
        <begin position="207"/>
        <end position="225"/>
    </location>
</feature>
<feature type="transmembrane region" description="Helical" evidence="1">
    <location>
        <begin position="360"/>
        <end position="378"/>
    </location>
</feature>
<accession>A0A1X0FTG0</accession>
<feature type="transmembrane region" description="Helical" evidence="1">
    <location>
        <begin position="113"/>
        <end position="131"/>
    </location>
</feature>
<evidence type="ECO:0000313" key="2">
    <source>
        <dbReference type="EMBL" id="BBY37938.1"/>
    </source>
</evidence>
<proteinExistence type="predicted"/>
<evidence type="ECO:0000313" key="3">
    <source>
        <dbReference type="EMBL" id="ORB05053.1"/>
    </source>
</evidence>
<feature type="transmembrane region" description="Helical" evidence="1">
    <location>
        <begin position="17"/>
        <end position="38"/>
    </location>
</feature>
<evidence type="ECO:0000313" key="5">
    <source>
        <dbReference type="Proteomes" id="UP000465812"/>
    </source>
</evidence>
<evidence type="ECO:0008006" key="6">
    <source>
        <dbReference type="Google" id="ProtNLM"/>
    </source>
</evidence>
<evidence type="ECO:0000313" key="4">
    <source>
        <dbReference type="Proteomes" id="UP000192760"/>
    </source>
</evidence>
<feature type="transmembrane region" description="Helical" evidence="1">
    <location>
        <begin position="182"/>
        <end position="200"/>
    </location>
</feature>
<dbReference type="STRING" id="560555.BST30_15125"/>
<dbReference type="AlphaFoldDB" id="A0A1X0FTG0"/>
<reference evidence="3 4" key="1">
    <citation type="submission" date="2017-02" db="EMBL/GenBank/DDBJ databases">
        <title>The new phylogeny of genus Mycobacterium.</title>
        <authorList>
            <person name="Tortoli E."/>
            <person name="Trovato A."/>
            <person name="Cirillo D.M."/>
        </authorList>
    </citation>
    <scope>NUCLEOTIDE SEQUENCE [LARGE SCALE GENOMIC DNA]</scope>
    <source>
        <strain evidence="3 4">DSM 45255</strain>
    </source>
</reference>
<feature type="transmembrane region" description="Helical" evidence="1">
    <location>
        <begin position="158"/>
        <end position="176"/>
    </location>
</feature>
<dbReference type="Proteomes" id="UP000192760">
    <property type="component" value="Unassembled WGS sequence"/>
</dbReference>
<keyword evidence="1" id="KW-0812">Transmembrane</keyword>
<name>A0A1X0FTG0_MYCNT</name>
<dbReference type="RefSeq" id="WP_083095685.1">
    <property type="nucleotide sequence ID" value="NZ_AP022590.1"/>
</dbReference>
<feature type="transmembrane region" description="Helical" evidence="1">
    <location>
        <begin position="390"/>
        <end position="412"/>
    </location>
</feature>
<organism evidence="3 4">
    <name type="scientific">Mycobacterium mantenii</name>
    <dbReference type="NCBI Taxonomy" id="560555"/>
    <lineage>
        <taxon>Bacteria</taxon>
        <taxon>Bacillati</taxon>
        <taxon>Actinomycetota</taxon>
        <taxon>Actinomycetes</taxon>
        <taxon>Mycobacteriales</taxon>
        <taxon>Mycobacteriaceae</taxon>
        <taxon>Mycobacterium</taxon>
        <taxon>Mycobacterium avium complex (MAC)</taxon>
    </lineage>
</organism>
<dbReference type="EMBL" id="MVHW01000016">
    <property type="protein sequence ID" value="ORB05053.1"/>
    <property type="molecule type" value="Genomic_DNA"/>
</dbReference>
<keyword evidence="1" id="KW-0472">Membrane</keyword>
<dbReference type="EMBL" id="AP022590">
    <property type="protein sequence ID" value="BBY37938.1"/>
    <property type="molecule type" value="Genomic_DNA"/>
</dbReference>
<keyword evidence="5" id="KW-1185">Reference proteome</keyword>
<protein>
    <recommendedName>
        <fullName evidence="6">Glycosyltransferase RgtA/B/C/D-like domain-containing protein</fullName>
    </recommendedName>
</protein>
<gene>
    <name evidence="3" type="ORF">BST30_15125</name>
    <name evidence="2" type="ORF">MMAN_20720</name>
</gene>
<feature type="transmembrane region" description="Helical" evidence="1">
    <location>
        <begin position="85"/>
        <end position="104"/>
    </location>
</feature>